<keyword evidence="2" id="KW-1185">Reference proteome</keyword>
<reference evidence="1" key="1">
    <citation type="submission" date="2022-10" db="EMBL/GenBank/DDBJ databases">
        <title>Genome Sequence of Xylaria curta.</title>
        <authorList>
            <person name="Buettner E."/>
        </authorList>
    </citation>
    <scope>NUCLEOTIDE SEQUENCE</scope>
    <source>
        <strain evidence="1">Babe10</strain>
    </source>
</reference>
<accession>A0ACC1NR68</accession>
<comment type="caution">
    <text evidence="1">The sequence shown here is derived from an EMBL/GenBank/DDBJ whole genome shotgun (WGS) entry which is preliminary data.</text>
</comment>
<evidence type="ECO:0000313" key="1">
    <source>
        <dbReference type="EMBL" id="KAJ2980981.1"/>
    </source>
</evidence>
<name>A0ACC1NR68_9PEZI</name>
<dbReference type="Proteomes" id="UP001143856">
    <property type="component" value="Unassembled WGS sequence"/>
</dbReference>
<protein>
    <submittedName>
        <fullName evidence="1">Uncharacterized protein</fullName>
    </submittedName>
</protein>
<dbReference type="EMBL" id="JAPDGR010001617">
    <property type="protein sequence ID" value="KAJ2980981.1"/>
    <property type="molecule type" value="Genomic_DNA"/>
</dbReference>
<proteinExistence type="predicted"/>
<sequence length="660" mass="75075">MTEVMSCQLYTDLDAWGGYRSDRDEESKYLVFDKEDTHRRLETDYRFEDSYPDYPSLAESASNGCICCAHIREAILAAKLGPKLGPPEDASHVVLTISYLWRFEADGVYMGEGKFFPERGLAALLVQLDFATVTSHEPLSSIEISIDIDSSSTPCVKWLRLEPSPEYDPISPKNVEWIKGVLHELEQENMSLGVRRDGQFLPTRLIDLGVAQLAYAALSYCWGTPIEAASQFKTTRATLQQRLARIDIGHTTPVIKDAADTCKALGIRYLWVDAQLQFDDMSRVSPDIVGHYTLRYSITGFINLSSRGHPESEDTIEAVWGTRAWTFQELHSSRVLLSFGRRKIHIMSKNGTISEGETEYTNKGAPTVTVSFLKQHIANDGALEREPIYNDWMELAASYSMRRLTYPTDRFPALSGLAAYYKSLLSSDDQYLAGLWQKDLHRQLFWVWHMPQTTRHRTFDKLFGPQRSGRKFIAPSWSWANLGFEFANSYRYFHANGSYKDYRPEYSSIKPRVDRSGTGVNPYGQIENASLTITSRVRGIPSLPERLYDDVFTYPLWQLKDLQGRYLADCSFDWDAENDDSNPKLELILLGSCIEGIENGPFGRHERYAWGLIIHPASRDEDELSCAGNYYRVGVFYSKPKGQAGLRIFEGCDNQTICLI</sequence>
<evidence type="ECO:0000313" key="2">
    <source>
        <dbReference type="Proteomes" id="UP001143856"/>
    </source>
</evidence>
<organism evidence="1 2">
    <name type="scientific">Xylaria curta</name>
    <dbReference type="NCBI Taxonomy" id="42375"/>
    <lineage>
        <taxon>Eukaryota</taxon>
        <taxon>Fungi</taxon>
        <taxon>Dikarya</taxon>
        <taxon>Ascomycota</taxon>
        <taxon>Pezizomycotina</taxon>
        <taxon>Sordariomycetes</taxon>
        <taxon>Xylariomycetidae</taxon>
        <taxon>Xylariales</taxon>
        <taxon>Xylariaceae</taxon>
        <taxon>Xylaria</taxon>
    </lineage>
</organism>
<gene>
    <name evidence="1" type="ORF">NUW58_g6800</name>
</gene>